<dbReference type="Pfam" id="PF02782">
    <property type="entry name" value="FGGY_C"/>
    <property type="match status" value="1"/>
</dbReference>
<comment type="caution">
    <text evidence="16">The sequence shown here is derived from an EMBL/GenBank/DDBJ whole genome shotgun (WGS) entry which is preliminary data.</text>
</comment>
<feature type="transmembrane region" description="Helical" evidence="13">
    <location>
        <begin position="615"/>
        <end position="635"/>
    </location>
</feature>
<dbReference type="GO" id="GO:0046167">
    <property type="term" value="P:glycerol-3-phosphate biosynthetic process"/>
    <property type="evidence" value="ECO:0007669"/>
    <property type="project" value="TreeGrafter"/>
</dbReference>
<sequence>MLKLVGKGTGLSLSSPSHSSSMDAVDTVRVVDSVLSQTASSSSSSSQNDTMKLIGAIDQGTSSTRFLLFTQQGEIAAWAQMEHIQIFPPDHPGWHEHDPLQIWNNVVTCIDAVVQAMDKQSNYNYSIAAIGITNQRETTVAWNAKTGKPYYNAIVWDDTRTTSVAHHIANAHGGGNVDKLRPQTGLPISSYFAGTKCKWLLDNVEELQKDMMSQPHNIRFGTIDTWILYQLTGIPTEESNNTDAANVGGVFLTDATNASRWLFLDLETVQWDPRLVDTVCSPHRVPLSALPTVMPSSHVYATLKKESTGIERLDGVPVASILGDQQAALFGQAAFEPGEAKNTYGTGMFLMMNTGTKPVPSQHGLLTTIAYQLDNQKTVYALEGSVSHSGSTIQWLRDQLQMISTASDSEKYATPSNDGLYLVPAFAGLFAPHWRSDARGCIVGITAAHHKGHILRAALEAAAYQARELFDAIYADSHVLLKSLKVDGGGTHNTLLMQFQADMINAPVVIPKVQETTAMGAAMAAGLAVGIWKDQSELRAMWQVERTFQPTMKESERQYNWLGWKRAVAKSLNWVETDGIDDHDMERFLDAETFTDDDDEYIAAVTGTYPKGYRVSVSSLLTIAAVGAGIGFVLGRRK</sequence>
<dbReference type="AlphaFoldDB" id="A0A9K3LKE1"/>
<dbReference type="GO" id="GO:0005524">
    <property type="term" value="F:ATP binding"/>
    <property type="evidence" value="ECO:0007669"/>
    <property type="project" value="UniProtKB-KW"/>
</dbReference>
<dbReference type="InterPro" id="IPR018485">
    <property type="entry name" value="FGGY_C"/>
</dbReference>
<keyword evidence="6 11" id="KW-0418">Kinase</keyword>
<evidence type="ECO:0000313" key="16">
    <source>
        <dbReference type="EMBL" id="KAG7363692.1"/>
    </source>
</evidence>
<dbReference type="PANTHER" id="PTHR10196:SF69">
    <property type="entry name" value="GLYCEROL KINASE"/>
    <property type="match status" value="1"/>
</dbReference>
<dbReference type="Pfam" id="PF00370">
    <property type="entry name" value="FGGY_N"/>
    <property type="match status" value="1"/>
</dbReference>
<dbReference type="PANTHER" id="PTHR10196">
    <property type="entry name" value="SUGAR KINASE"/>
    <property type="match status" value="1"/>
</dbReference>
<evidence type="ECO:0000256" key="11">
    <source>
        <dbReference type="RuleBase" id="RU003733"/>
    </source>
</evidence>
<keyword evidence="13" id="KW-0812">Transmembrane</keyword>
<dbReference type="CDD" id="cd07769">
    <property type="entry name" value="ASKHA_NBD_FGGY_GK"/>
    <property type="match status" value="1"/>
</dbReference>
<dbReference type="GO" id="GO:0004370">
    <property type="term" value="F:glycerol kinase activity"/>
    <property type="evidence" value="ECO:0007669"/>
    <property type="project" value="UniProtKB-EC"/>
</dbReference>
<comment type="catalytic activity">
    <reaction evidence="10">
        <text>glycerol + ATP = sn-glycerol 3-phosphate + ADP + H(+)</text>
        <dbReference type="Rhea" id="RHEA:21644"/>
        <dbReference type="ChEBI" id="CHEBI:15378"/>
        <dbReference type="ChEBI" id="CHEBI:17754"/>
        <dbReference type="ChEBI" id="CHEBI:30616"/>
        <dbReference type="ChEBI" id="CHEBI:57597"/>
        <dbReference type="ChEBI" id="CHEBI:456216"/>
        <dbReference type="EC" id="2.7.1.30"/>
    </reaction>
</comment>
<dbReference type="EC" id="2.7.1.30" evidence="3"/>
<dbReference type="GO" id="GO:0005739">
    <property type="term" value="C:mitochondrion"/>
    <property type="evidence" value="ECO:0007669"/>
    <property type="project" value="TreeGrafter"/>
</dbReference>
<name>A0A9K3LKE1_9STRA</name>
<keyword evidence="13" id="KW-0472">Membrane</keyword>
<dbReference type="GO" id="GO:0006071">
    <property type="term" value="P:glycerol metabolic process"/>
    <property type="evidence" value="ECO:0007669"/>
    <property type="project" value="UniProtKB-KW"/>
</dbReference>
<evidence type="ECO:0000256" key="5">
    <source>
        <dbReference type="ARBA" id="ARBA00022741"/>
    </source>
</evidence>
<dbReference type="InterPro" id="IPR018483">
    <property type="entry name" value="Carb_kinase_FGGY_CS"/>
</dbReference>
<keyword evidence="8" id="KW-0067">ATP-binding</keyword>
<organism evidence="16 17">
    <name type="scientific">Nitzschia inconspicua</name>
    <dbReference type="NCBI Taxonomy" id="303405"/>
    <lineage>
        <taxon>Eukaryota</taxon>
        <taxon>Sar</taxon>
        <taxon>Stramenopiles</taxon>
        <taxon>Ochrophyta</taxon>
        <taxon>Bacillariophyta</taxon>
        <taxon>Bacillariophyceae</taxon>
        <taxon>Bacillariophycidae</taxon>
        <taxon>Bacillariales</taxon>
        <taxon>Bacillariaceae</taxon>
        <taxon>Nitzschia</taxon>
    </lineage>
</organism>
<dbReference type="NCBIfam" id="NF000756">
    <property type="entry name" value="PRK00047.1"/>
    <property type="match status" value="1"/>
</dbReference>
<feature type="compositionally biased region" description="Low complexity" evidence="12">
    <location>
        <begin position="11"/>
        <end position="21"/>
    </location>
</feature>
<evidence type="ECO:0000256" key="12">
    <source>
        <dbReference type="SAM" id="MobiDB-lite"/>
    </source>
</evidence>
<feature type="region of interest" description="Disordered" evidence="12">
    <location>
        <begin position="1"/>
        <end position="21"/>
    </location>
</feature>
<evidence type="ECO:0000256" key="10">
    <source>
        <dbReference type="ARBA" id="ARBA00052101"/>
    </source>
</evidence>
<comment type="pathway">
    <text evidence="1">Polyol metabolism; glycerol degradation via glycerol kinase pathway; sn-glycerol 3-phosphate from glycerol: step 1/1.</text>
</comment>
<evidence type="ECO:0000256" key="6">
    <source>
        <dbReference type="ARBA" id="ARBA00022777"/>
    </source>
</evidence>
<dbReference type="PROSITE" id="PS00445">
    <property type="entry name" value="FGGY_KINASES_2"/>
    <property type="match status" value="1"/>
</dbReference>
<comment type="similarity">
    <text evidence="2 11">Belongs to the FGGY kinase family.</text>
</comment>
<protein>
    <recommendedName>
        <fullName evidence="3">glycerol kinase</fullName>
        <ecNumber evidence="3">2.7.1.30</ecNumber>
    </recommendedName>
    <alternativeName>
        <fullName evidence="9">ATP:glycerol 3-phosphotransferase</fullName>
    </alternativeName>
</protein>
<keyword evidence="13" id="KW-1133">Transmembrane helix</keyword>
<evidence type="ECO:0000256" key="9">
    <source>
        <dbReference type="ARBA" id="ARBA00043149"/>
    </source>
</evidence>
<dbReference type="InterPro" id="IPR005999">
    <property type="entry name" value="Glycerol_kin"/>
</dbReference>
<feature type="domain" description="Carbohydrate kinase FGGY N-terminal" evidence="14">
    <location>
        <begin position="54"/>
        <end position="331"/>
    </location>
</feature>
<keyword evidence="17" id="KW-1185">Reference proteome</keyword>
<keyword evidence="4 11" id="KW-0808">Transferase</keyword>
<feature type="domain" description="Carbohydrate kinase FGGY C-terminal" evidence="15">
    <location>
        <begin position="341"/>
        <end position="528"/>
    </location>
</feature>
<evidence type="ECO:0000256" key="7">
    <source>
        <dbReference type="ARBA" id="ARBA00022798"/>
    </source>
</evidence>
<evidence type="ECO:0000256" key="1">
    <source>
        <dbReference type="ARBA" id="ARBA00005190"/>
    </source>
</evidence>
<dbReference type="InterPro" id="IPR018484">
    <property type="entry name" value="FGGY_N"/>
</dbReference>
<reference evidence="16" key="2">
    <citation type="submission" date="2021-04" db="EMBL/GenBank/DDBJ databases">
        <authorList>
            <person name="Podell S."/>
        </authorList>
    </citation>
    <scope>NUCLEOTIDE SEQUENCE</scope>
    <source>
        <strain evidence="16">Hildebrandi</strain>
    </source>
</reference>
<evidence type="ECO:0000256" key="2">
    <source>
        <dbReference type="ARBA" id="ARBA00009156"/>
    </source>
</evidence>
<keyword evidence="5" id="KW-0547">Nucleotide-binding</keyword>
<gene>
    <name evidence="16" type="ORF">IV203_027053</name>
</gene>
<evidence type="ECO:0000256" key="8">
    <source>
        <dbReference type="ARBA" id="ARBA00022840"/>
    </source>
</evidence>
<dbReference type="FunFam" id="3.30.420.40:FF:000007">
    <property type="entry name" value="Glycerol kinase"/>
    <property type="match status" value="1"/>
</dbReference>
<evidence type="ECO:0000259" key="14">
    <source>
        <dbReference type="Pfam" id="PF00370"/>
    </source>
</evidence>
<evidence type="ECO:0000256" key="13">
    <source>
        <dbReference type="SAM" id="Phobius"/>
    </source>
</evidence>
<dbReference type="GO" id="GO:0006641">
    <property type="term" value="P:triglyceride metabolic process"/>
    <property type="evidence" value="ECO:0007669"/>
    <property type="project" value="TreeGrafter"/>
</dbReference>
<proteinExistence type="inferred from homology"/>
<dbReference type="NCBIfam" id="TIGR01311">
    <property type="entry name" value="glycerol_kin"/>
    <property type="match status" value="1"/>
</dbReference>
<evidence type="ECO:0000313" key="17">
    <source>
        <dbReference type="Proteomes" id="UP000693970"/>
    </source>
</evidence>
<evidence type="ECO:0000256" key="3">
    <source>
        <dbReference type="ARBA" id="ARBA00012099"/>
    </source>
</evidence>
<evidence type="ECO:0000256" key="4">
    <source>
        <dbReference type="ARBA" id="ARBA00022679"/>
    </source>
</evidence>
<dbReference type="Proteomes" id="UP000693970">
    <property type="component" value="Unassembled WGS sequence"/>
</dbReference>
<dbReference type="EMBL" id="JAGRRH010000010">
    <property type="protein sequence ID" value="KAG7363692.1"/>
    <property type="molecule type" value="Genomic_DNA"/>
</dbReference>
<evidence type="ECO:0000259" key="15">
    <source>
        <dbReference type="Pfam" id="PF02782"/>
    </source>
</evidence>
<dbReference type="OrthoDB" id="5422795at2759"/>
<reference evidence="16" key="1">
    <citation type="journal article" date="2021" name="Sci. Rep.">
        <title>Diploid genomic architecture of Nitzschia inconspicua, an elite biomass production diatom.</title>
        <authorList>
            <person name="Oliver A."/>
            <person name="Podell S."/>
            <person name="Pinowska A."/>
            <person name="Traller J.C."/>
            <person name="Smith S.R."/>
            <person name="McClure R."/>
            <person name="Beliaev A."/>
            <person name="Bohutskyi P."/>
            <person name="Hill E.A."/>
            <person name="Rabines A."/>
            <person name="Zheng H."/>
            <person name="Allen L.Z."/>
            <person name="Kuo A."/>
            <person name="Grigoriev I.V."/>
            <person name="Allen A.E."/>
            <person name="Hazlebeck D."/>
            <person name="Allen E.E."/>
        </authorList>
    </citation>
    <scope>NUCLEOTIDE SEQUENCE</scope>
    <source>
        <strain evidence="16">Hildebrandi</strain>
    </source>
</reference>
<dbReference type="FunFam" id="3.30.420.40:FF:000086">
    <property type="entry name" value="Glycerol kinase"/>
    <property type="match status" value="1"/>
</dbReference>
<keyword evidence="7" id="KW-0319">Glycerol metabolism</keyword>
<accession>A0A9K3LKE1</accession>